<comment type="caution">
    <text evidence="2">The sequence shown here is derived from an EMBL/GenBank/DDBJ whole genome shotgun (WGS) entry which is preliminary data.</text>
</comment>
<dbReference type="Proteomes" id="UP000634134">
    <property type="component" value="Unassembled WGS sequence"/>
</dbReference>
<evidence type="ECO:0008006" key="4">
    <source>
        <dbReference type="Google" id="ProtNLM"/>
    </source>
</evidence>
<reference evidence="3" key="1">
    <citation type="submission" date="2023-07" db="EMBL/GenBank/DDBJ databases">
        <title>Dyadobacter sp. nov 'subterranea' isolated from contaminted grondwater.</title>
        <authorList>
            <person name="Szabo I."/>
            <person name="Al-Omari J."/>
            <person name="Szerdahelyi S.G."/>
            <person name="Rado J."/>
        </authorList>
    </citation>
    <scope>NUCLEOTIDE SEQUENCE [LARGE SCALE GENOMIC DNA]</scope>
    <source>
        <strain evidence="3">UP-52</strain>
    </source>
</reference>
<feature type="transmembrane region" description="Helical" evidence="1">
    <location>
        <begin position="298"/>
        <end position="317"/>
    </location>
</feature>
<sequence length="535" mass="61521">MHAVNVPFNDDEGLLSTVNDLGNKNSDVFEILFRQHNDHRILFSRLASIAITFLNHKLSFRIMIICGYFNLILLGHALFLVYKSFNKDALYFSPVAWLIFSPIVYATHLWSLTGFEQSLSIAFSLYSLYFLQPSRQKTWYFSIPFVMAATLANLDGLSVIPLALVWLITQKRKREFWLFLSFLVVYLFLFFANYRSSTVMEFSGPWQAFLEVSSAFVLFTGSAVKILSDSRVYLVTYALGAFILIVYLGFVVSRLFSKTDKKDFIYPFTFVEISFLKLLSCALMIALGRVTDSLANMLAARFQIYSACILALFYLFVLSGLKTSKLKSWAFLCFGLLGLSLNFLSYTKYQNDVTYHVEKLKADSYNFPNHLMFIYQYSNGLDPAADFYKNYAFSNYFKNEKIFRHGNLASREVPSQIIFKSKKTNNSFNYQGSNFPIISFEISNLPAKMPKKNVFLVLFNHEKTEEKPFIVAVKHNYDGWFRSVLNKNEQGSLWAEFPRKMDGNLYDVALCQTNQGDSTAILIAKKLDLDSISEE</sequence>
<proteinExistence type="predicted"/>
<feature type="transmembrane region" description="Helical" evidence="1">
    <location>
        <begin position="89"/>
        <end position="110"/>
    </location>
</feature>
<evidence type="ECO:0000313" key="2">
    <source>
        <dbReference type="EMBL" id="MBE9461625.1"/>
    </source>
</evidence>
<keyword evidence="1" id="KW-0472">Membrane</keyword>
<gene>
    <name evidence="2" type="ORF">IEE83_07000</name>
</gene>
<protein>
    <recommendedName>
        <fullName evidence="4">DUF4153 domain-containing protein</fullName>
    </recommendedName>
</protein>
<feature type="transmembrane region" description="Helical" evidence="1">
    <location>
        <begin position="176"/>
        <end position="194"/>
    </location>
</feature>
<keyword evidence="1" id="KW-1133">Transmembrane helix</keyword>
<keyword evidence="3" id="KW-1185">Reference proteome</keyword>
<evidence type="ECO:0000256" key="1">
    <source>
        <dbReference type="SAM" id="Phobius"/>
    </source>
</evidence>
<accession>A0ABR9W819</accession>
<feature type="transmembrane region" description="Helical" evidence="1">
    <location>
        <begin position="234"/>
        <end position="252"/>
    </location>
</feature>
<feature type="transmembrane region" description="Helical" evidence="1">
    <location>
        <begin position="264"/>
        <end position="286"/>
    </location>
</feature>
<keyword evidence="1" id="KW-0812">Transmembrane</keyword>
<dbReference type="RefSeq" id="WP_194119892.1">
    <property type="nucleotide sequence ID" value="NZ_JACYGY010000001.1"/>
</dbReference>
<organism evidence="2 3">
    <name type="scientific">Dyadobacter subterraneus</name>
    <dbReference type="NCBI Taxonomy" id="2773304"/>
    <lineage>
        <taxon>Bacteria</taxon>
        <taxon>Pseudomonadati</taxon>
        <taxon>Bacteroidota</taxon>
        <taxon>Cytophagia</taxon>
        <taxon>Cytophagales</taxon>
        <taxon>Spirosomataceae</taxon>
        <taxon>Dyadobacter</taxon>
    </lineage>
</organism>
<feature type="transmembrane region" description="Helical" evidence="1">
    <location>
        <begin position="329"/>
        <end position="346"/>
    </location>
</feature>
<feature type="transmembrane region" description="Helical" evidence="1">
    <location>
        <begin position="139"/>
        <end position="169"/>
    </location>
</feature>
<evidence type="ECO:0000313" key="3">
    <source>
        <dbReference type="Proteomes" id="UP000634134"/>
    </source>
</evidence>
<feature type="transmembrane region" description="Helical" evidence="1">
    <location>
        <begin position="62"/>
        <end position="82"/>
    </location>
</feature>
<name>A0ABR9W819_9BACT</name>
<dbReference type="EMBL" id="JACYGY010000001">
    <property type="protein sequence ID" value="MBE9461625.1"/>
    <property type="molecule type" value="Genomic_DNA"/>
</dbReference>